<keyword evidence="5" id="KW-0067">ATP-binding</keyword>
<evidence type="ECO:0000256" key="4">
    <source>
        <dbReference type="ARBA" id="ARBA00022777"/>
    </source>
</evidence>
<name>A0A238VTJ6_9FLAO</name>
<dbReference type="SUPFAM" id="SSF53613">
    <property type="entry name" value="Ribokinase-like"/>
    <property type="match status" value="1"/>
</dbReference>
<dbReference type="PANTHER" id="PTHR43085">
    <property type="entry name" value="HEXOKINASE FAMILY MEMBER"/>
    <property type="match status" value="1"/>
</dbReference>
<dbReference type="AlphaFoldDB" id="A0A238VTJ6"/>
<evidence type="ECO:0000259" key="6">
    <source>
        <dbReference type="Pfam" id="PF00294"/>
    </source>
</evidence>
<dbReference type="InterPro" id="IPR050306">
    <property type="entry name" value="PfkB_Carbo_kinase"/>
</dbReference>
<dbReference type="InterPro" id="IPR002173">
    <property type="entry name" value="Carboh/pur_kinase_PfkB_CS"/>
</dbReference>
<dbReference type="InterPro" id="IPR029056">
    <property type="entry name" value="Ribokinase-like"/>
</dbReference>
<dbReference type="Gene3D" id="3.40.1620.20">
    <property type="match status" value="1"/>
</dbReference>
<dbReference type="RefSeq" id="WP_089369610.1">
    <property type="nucleotide sequence ID" value="NZ_BMEP01000002.1"/>
</dbReference>
<dbReference type="GO" id="GO:0005524">
    <property type="term" value="F:ATP binding"/>
    <property type="evidence" value="ECO:0007669"/>
    <property type="project" value="UniProtKB-KW"/>
</dbReference>
<proteinExistence type="inferred from homology"/>
<evidence type="ECO:0000256" key="3">
    <source>
        <dbReference type="ARBA" id="ARBA00022741"/>
    </source>
</evidence>
<accession>A0A238VTJ6</accession>
<dbReference type="PANTHER" id="PTHR43085:SF1">
    <property type="entry name" value="PSEUDOURIDINE KINASE-RELATED"/>
    <property type="match status" value="1"/>
</dbReference>
<dbReference type="Pfam" id="PF00294">
    <property type="entry name" value="PfkB"/>
    <property type="match status" value="1"/>
</dbReference>
<evidence type="ECO:0000256" key="5">
    <source>
        <dbReference type="ARBA" id="ARBA00022840"/>
    </source>
</evidence>
<protein>
    <submittedName>
        <fullName evidence="7">Fructokinase</fullName>
    </submittedName>
</protein>
<keyword evidence="3" id="KW-0547">Nucleotide-binding</keyword>
<sequence length="315" mass="35559">MNHTDNIDIFCVGETLIDFIGHQEEVAIEETKDYHRYLGGSPTNVAMNMTRLGVKVCLASTIGEDGFGTYILDKLKDNRVNTTYVRKDAIQPTSVIFVSKTKGTPDFIPFRKADTMITENQIPTEVLENTRIFHTTAFALSKNPSRNTILAKAKEAHELGVTLSIDINYSPRIWPDRLKAMETIKTYCQYDPLVKISEDDMERLFEEHLSHEEIFTFFHDHLNVTTVCLTLGSKGVTLSRKHKTPITLPAEKVENIMDATGAGDAFWSGFLFAYLKEFPVERCLKIALTLAAIKLQNVGRLPPNMDVLSELLRIT</sequence>
<evidence type="ECO:0000313" key="7">
    <source>
        <dbReference type="EMBL" id="SNR36819.1"/>
    </source>
</evidence>
<gene>
    <name evidence="7" type="ORF">SAMN06265376_101243</name>
</gene>
<dbReference type="InterPro" id="IPR011611">
    <property type="entry name" value="PfkB_dom"/>
</dbReference>
<dbReference type="PROSITE" id="PS00583">
    <property type="entry name" value="PFKB_KINASES_1"/>
    <property type="match status" value="1"/>
</dbReference>
<dbReference type="Gene3D" id="3.40.1190.30">
    <property type="match status" value="1"/>
</dbReference>
<keyword evidence="8" id="KW-1185">Reference proteome</keyword>
<dbReference type="CDD" id="cd01167">
    <property type="entry name" value="bac_FRK"/>
    <property type="match status" value="1"/>
</dbReference>
<reference evidence="7 8" key="1">
    <citation type="submission" date="2017-06" db="EMBL/GenBank/DDBJ databases">
        <authorList>
            <person name="Kim H.J."/>
            <person name="Triplett B.A."/>
        </authorList>
    </citation>
    <scope>NUCLEOTIDE SEQUENCE [LARGE SCALE GENOMIC DNA]</scope>
    <source>
        <strain evidence="7 8">DSM 25597</strain>
    </source>
</reference>
<comment type="similarity">
    <text evidence="1">Belongs to the carbohydrate kinase PfkB family.</text>
</comment>
<dbReference type="Proteomes" id="UP000198379">
    <property type="component" value="Unassembled WGS sequence"/>
</dbReference>
<dbReference type="OrthoDB" id="9813569at2"/>
<organism evidence="7 8">
    <name type="scientific">Dokdonia pacifica</name>
    <dbReference type="NCBI Taxonomy" id="1627892"/>
    <lineage>
        <taxon>Bacteria</taxon>
        <taxon>Pseudomonadati</taxon>
        <taxon>Bacteroidota</taxon>
        <taxon>Flavobacteriia</taxon>
        <taxon>Flavobacteriales</taxon>
        <taxon>Flavobacteriaceae</taxon>
        <taxon>Dokdonia</taxon>
    </lineage>
</organism>
<evidence type="ECO:0000256" key="1">
    <source>
        <dbReference type="ARBA" id="ARBA00010688"/>
    </source>
</evidence>
<dbReference type="Gene3D" id="6.10.140.490">
    <property type="match status" value="1"/>
</dbReference>
<dbReference type="EMBL" id="FZNY01000001">
    <property type="protein sequence ID" value="SNR36819.1"/>
    <property type="molecule type" value="Genomic_DNA"/>
</dbReference>
<dbReference type="GO" id="GO:0016301">
    <property type="term" value="F:kinase activity"/>
    <property type="evidence" value="ECO:0007669"/>
    <property type="project" value="UniProtKB-KW"/>
</dbReference>
<evidence type="ECO:0000256" key="2">
    <source>
        <dbReference type="ARBA" id="ARBA00022679"/>
    </source>
</evidence>
<keyword evidence="4 7" id="KW-0418">Kinase</keyword>
<feature type="domain" description="Carbohydrate kinase PfkB" evidence="6">
    <location>
        <begin position="8"/>
        <end position="299"/>
    </location>
</feature>
<keyword evidence="2" id="KW-0808">Transferase</keyword>
<evidence type="ECO:0000313" key="8">
    <source>
        <dbReference type="Proteomes" id="UP000198379"/>
    </source>
</evidence>